<accession>A0A0A6VFP1</accession>
<dbReference type="PROSITE" id="PS51257">
    <property type="entry name" value="PROKAR_LIPOPROTEIN"/>
    <property type="match status" value="1"/>
</dbReference>
<name>A0A0A6VFP1_9BACI</name>
<dbReference type="InterPro" id="IPR021416">
    <property type="entry name" value="DUF3048_N"/>
</dbReference>
<evidence type="ECO:0000256" key="2">
    <source>
        <dbReference type="SAM" id="SignalP"/>
    </source>
</evidence>
<dbReference type="AlphaFoldDB" id="A0A0A6VFP1"/>
<feature type="region of interest" description="Disordered" evidence="1">
    <location>
        <begin position="24"/>
        <end position="51"/>
    </location>
</feature>
<organism evidence="5 6">
    <name type="scientific">Heyndrickxia ginsengihumi</name>
    <dbReference type="NCBI Taxonomy" id="363870"/>
    <lineage>
        <taxon>Bacteria</taxon>
        <taxon>Bacillati</taxon>
        <taxon>Bacillota</taxon>
        <taxon>Bacilli</taxon>
        <taxon>Bacillales</taxon>
        <taxon>Bacillaceae</taxon>
        <taxon>Heyndrickxia</taxon>
    </lineage>
</organism>
<feature type="chain" id="PRO_5038463864" evidence="2">
    <location>
        <begin position="23"/>
        <end position="340"/>
    </location>
</feature>
<dbReference type="Pfam" id="PF11258">
    <property type="entry name" value="DUF3048"/>
    <property type="match status" value="1"/>
</dbReference>
<evidence type="ECO:0000259" key="3">
    <source>
        <dbReference type="Pfam" id="PF11258"/>
    </source>
</evidence>
<dbReference type="STRING" id="363870.NG54_09165"/>
<dbReference type="RefSeq" id="WP_025731128.1">
    <property type="nucleotide sequence ID" value="NZ_JBCNGA010000020.1"/>
</dbReference>
<evidence type="ECO:0000313" key="6">
    <source>
        <dbReference type="Proteomes" id="UP000030588"/>
    </source>
</evidence>
<dbReference type="OrthoDB" id="9779102at2"/>
<protein>
    <submittedName>
        <fullName evidence="5">Lipoprotein YerB</fullName>
    </submittedName>
</protein>
<reference evidence="5 6" key="1">
    <citation type="submission" date="2014-10" db="EMBL/GenBank/DDBJ databases">
        <title>Draft genome of phytase producing Bacillus ginsengihumi strain M2.11.</title>
        <authorList>
            <person name="Toymentseva A."/>
            <person name="Boulygina E.A."/>
            <person name="Kazakov S.V."/>
            <person name="Kayumov I."/>
            <person name="Suleimanova A.D."/>
            <person name="Mardanova A.M."/>
            <person name="Maria S.N."/>
            <person name="Sergey M.Y."/>
            <person name="Sharipova M.R."/>
        </authorList>
    </citation>
    <scope>NUCLEOTIDE SEQUENCE [LARGE SCALE GENOMIC DNA]</scope>
    <source>
        <strain evidence="5 6">M2.11</strain>
    </source>
</reference>
<dbReference type="Pfam" id="PF17479">
    <property type="entry name" value="DUF3048_C"/>
    <property type="match status" value="1"/>
</dbReference>
<proteinExistence type="predicted"/>
<gene>
    <name evidence="5" type="ORF">NG54_09165</name>
</gene>
<dbReference type="Gene3D" id="3.50.90.10">
    <property type="entry name" value="YerB-like"/>
    <property type="match status" value="1"/>
</dbReference>
<dbReference type="Proteomes" id="UP000030588">
    <property type="component" value="Unassembled WGS sequence"/>
</dbReference>
<dbReference type="InterPro" id="IPR023158">
    <property type="entry name" value="YerB-like_sf"/>
</dbReference>
<keyword evidence="2" id="KW-0732">Signal</keyword>
<evidence type="ECO:0000313" key="5">
    <source>
        <dbReference type="EMBL" id="KHD85439.1"/>
    </source>
</evidence>
<feature type="signal peptide" evidence="2">
    <location>
        <begin position="1"/>
        <end position="22"/>
    </location>
</feature>
<feature type="compositionally biased region" description="Basic and acidic residues" evidence="1">
    <location>
        <begin position="30"/>
        <end position="48"/>
    </location>
</feature>
<keyword evidence="5" id="KW-0449">Lipoprotein</keyword>
<dbReference type="InterPro" id="IPR035328">
    <property type="entry name" value="DUF3048_C"/>
</dbReference>
<feature type="domain" description="DUF3048" evidence="3">
    <location>
        <begin position="50"/>
        <end position="191"/>
    </location>
</feature>
<comment type="caution">
    <text evidence="5">The sequence shown here is derived from an EMBL/GenBank/DDBJ whole genome shotgun (WGS) entry which is preliminary data.</text>
</comment>
<evidence type="ECO:0000259" key="4">
    <source>
        <dbReference type="Pfam" id="PF17479"/>
    </source>
</evidence>
<dbReference type="SUPFAM" id="SSF159774">
    <property type="entry name" value="YerB-like"/>
    <property type="match status" value="1"/>
</dbReference>
<dbReference type="EMBL" id="JRUN01000023">
    <property type="protein sequence ID" value="KHD85439.1"/>
    <property type="molecule type" value="Genomic_DNA"/>
</dbReference>
<evidence type="ECO:0000256" key="1">
    <source>
        <dbReference type="SAM" id="MobiDB-lite"/>
    </source>
</evidence>
<feature type="domain" description="DUF3048" evidence="4">
    <location>
        <begin position="218"/>
        <end position="328"/>
    </location>
</feature>
<sequence length="340" mass="38502">MLKKHFMWFVALLFILSACNHHNTNQDQNDEAKKEAKDSKTVTPKYREPLTGLGTDSKPINRAVAVMINNHPLARPQSGIASADVVYEVLAEGDITRFLAIFQSEQPKTIGPVRSAREYFIKLAKGYHTLYIAHGYSPEAKKMLMNGYIDQLNGIQYDGTLFYRSKARKAPHNSYITYNNLLKGAKEKGYSMVTPPSSLPFASEKEIKQITGQPVEKISIHYSKSNDFNAEYRFDSKLQKLKRYSGGKQTIDANNDQPVLIDNLFIVAAKHRLIDDYGRRAIDLTSGGEAYLIQKGKIRKVEWENINGRILPYENGEPVKLVPGKTWINIVENLNTVTFE</sequence>